<dbReference type="Proteomes" id="UP000048948">
    <property type="component" value="Unassembled WGS sequence"/>
</dbReference>
<evidence type="ECO:0000313" key="6">
    <source>
        <dbReference type="EMBL" id="CKS55703.1"/>
    </source>
</evidence>
<evidence type="ECO:0000313" key="20">
    <source>
        <dbReference type="Proteomes" id="UP000048948"/>
    </source>
</evidence>
<reference evidence="12 21" key="4">
    <citation type="submission" date="2017-02" db="EMBL/GenBank/DDBJ databases">
        <title>Protein polymorphisms may explain contrasting epidemiological fitness of two variants of a multidrug-resistant Mycobacterium tuberculosis strain.</title>
        <authorList>
            <person name="Bigi M.M."/>
            <person name="Lopez B."/>
            <person name="Blanco F.C."/>
            <person name="Sasiain M.C."/>
            <person name="De La Barrera S."/>
            <person name="Ritacco V."/>
            <person name="Bigi F."/>
            <person name="Soria M.A."/>
        </authorList>
    </citation>
    <scope>NUCLEOTIDE SEQUENCE [LARGE SCALE GENOMIC DNA]</scope>
    <source>
        <strain evidence="12 21">6548</strain>
    </source>
</reference>
<dbReference type="InterPro" id="IPR036388">
    <property type="entry name" value="WH-like_DNA-bd_sf"/>
</dbReference>
<dbReference type="EMBL" id="QTBD01000004">
    <property type="protein sequence ID" value="REQ57627.1"/>
    <property type="molecule type" value="Genomic_DNA"/>
</dbReference>
<evidence type="ECO:0000256" key="3">
    <source>
        <dbReference type="ARBA" id="ARBA00023163"/>
    </source>
</evidence>
<dbReference type="EMBL" id="LR027516">
    <property type="protein sequence ID" value="VCU49987.1"/>
    <property type="molecule type" value="Genomic_DNA"/>
</dbReference>
<keyword evidence="3" id="KW-0804">Transcription</keyword>
<dbReference type="SMR" id="A0A045HK52"/>
<evidence type="ECO:0000313" key="16">
    <source>
        <dbReference type="Proteomes" id="UP000044938"/>
    </source>
</evidence>
<dbReference type="Pfam" id="PF01638">
    <property type="entry name" value="HxlR"/>
    <property type="match status" value="1"/>
</dbReference>
<dbReference type="CDD" id="cd00090">
    <property type="entry name" value="HTH_ARSR"/>
    <property type="match status" value="1"/>
</dbReference>
<dbReference type="EMBL" id="CSAJ01000711">
    <property type="protein sequence ID" value="COX10191.1"/>
    <property type="molecule type" value="Genomic_DNA"/>
</dbReference>
<evidence type="ECO:0000313" key="21">
    <source>
        <dbReference type="Proteomes" id="UP000189452"/>
    </source>
</evidence>
<dbReference type="Proteomes" id="UP000671119">
    <property type="component" value="Unassembled WGS sequence"/>
</dbReference>
<dbReference type="EMBL" id="CFOE01000044">
    <property type="protein sequence ID" value="CFE36780.1"/>
    <property type="molecule type" value="Genomic_DNA"/>
</dbReference>
<dbReference type="GO" id="GO:0003677">
    <property type="term" value="F:DNA binding"/>
    <property type="evidence" value="ECO:0007669"/>
    <property type="project" value="UniProtKB-KW"/>
</dbReference>
<reference evidence="13" key="5">
    <citation type="submission" date="2018-07" db="EMBL/GenBank/DDBJ databases">
        <authorList>
            <person name="Shah S."/>
            <person name="Brown T."/>
            <person name="Auld S."/>
            <person name="Bratton K."/>
            <person name="Narechania A."/>
            <person name="Mathema B."/>
            <person name="Gandhi N."/>
        </authorList>
    </citation>
    <scope>NUCLEOTIDE SEQUENCE</scope>
    <source>
        <strain evidence="13">32301_S10</strain>
    </source>
</reference>
<dbReference type="InterPro" id="IPR036527">
    <property type="entry name" value="SCP2_sterol-bd_dom_sf"/>
</dbReference>
<evidence type="ECO:0000313" key="14">
    <source>
        <dbReference type="EMBL" id="VCU49987.1"/>
    </source>
</evidence>
<evidence type="ECO:0000313" key="15">
    <source>
        <dbReference type="Proteomes" id="UP000039217"/>
    </source>
</evidence>
<reference evidence="13 22" key="3">
    <citation type="journal article" date="2017" name="N. Engl. J. Med.">
        <title>Transmission of Extensively Drug-Resistant Tuberculosis in South Africa.</title>
        <authorList>
            <person name="Shah N.S."/>
            <person name="Auld S.C."/>
            <person name="Brust J.C."/>
            <person name="Mathema B."/>
            <person name="Ismail N."/>
            <person name="Moodley P."/>
            <person name="Mlisana K."/>
            <person name="Allana S."/>
            <person name="Campbell A."/>
            <person name="Mthiyane T."/>
            <person name="Morris N."/>
            <person name="Mpangase P."/>
            <person name="van der Meulen H."/>
            <person name="Omar S.V."/>
            <person name="Brown T.S."/>
            <person name="Narechania A."/>
            <person name="Shaskina E."/>
            <person name="Kapwata T."/>
            <person name="Kreiswirth B."/>
            <person name="Gandhi N.R."/>
        </authorList>
    </citation>
    <scope>NUCLEOTIDE SEQUENCE [LARGE SCALE GENOMIC DNA]</scope>
    <source>
        <strain evidence="13 22">32301_S10</strain>
    </source>
</reference>
<protein>
    <submittedName>
        <fullName evidence="5 12">Transcriptional regulator</fullName>
    </submittedName>
    <submittedName>
        <fullName evidence="13">HxlR family transcriptional regulator</fullName>
    </submittedName>
    <submittedName>
        <fullName evidence="11">Winged helix-turn-helix transcriptional regulator</fullName>
    </submittedName>
</protein>
<keyword evidence="2" id="KW-0238">DNA-binding</keyword>
<dbReference type="Proteomes" id="UP000048289">
    <property type="component" value="Unassembled WGS sequence"/>
</dbReference>
<name>A0A045HK52_MYCTX</name>
<evidence type="ECO:0000313" key="7">
    <source>
        <dbReference type="EMBL" id="CNU22032.1"/>
    </source>
</evidence>
<evidence type="ECO:0000313" key="5">
    <source>
        <dbReference type="EMBL" id="CFE36780.1"/>
    </source>
</evidence>
<dbReference type="SUPFAM" id="SSF55718">
    <property type="entry name" value="SCP-like"/>
    <property type="match status" value="1"/>
</dbReference>
<accession>A0A045HK52</accession>
<dbReference type="Gene3D" id="1.10.10.10">
    <property type="entry name" value="Winged helix-like DNA-binding domain superfamily/Winged helix DNA-binding domain"/>
    <property type="match status" value="1"/>
</dbReference>
<reference evidence="14 23" key="6">
    <citation type="submission" date="2018-08" db="EMBL/GenBank/DDBJ databases">
        <authorList>
            <person name="Fokvardsen B D."/>
            <person name="Norman A."/>
        </authorList>
    </citation>
    <scope>NUCLEOTIDE SEQUENCE [LARGE SCALE GENOMIC DNA]</scope>
    <source>
        <strain evidence="14 23">DKC2</strain>
    </source>
</reference>
<dbReference type="PANTHER" id="PTHR33204">
    <property type="entry name" value="TRANSCRIPTIONAL REGULATOR, MARR FAMILY"/>
    <property type="match status" value="1"/>
</dbReference>
<dbReference type="PROSITE" id="PS51118">
    <property type="entry name" value="HTH_HXLR"/>
    <property type="match status" value="1"/>
</dbReference>
<sequence>MQPYGQYCPVARAAELLGDRWTLLIVRELLFGPLRFTEIERGLPGISRSVLAQRLRRLQHDRIIEAVPEHTGGGYRFTVAGEELRPVLQTLGDWVSRWLMADPTPAECDPELLTLWISRRVNTEALPGRRVVVEFRYHGERPLWAWLVLEPGDISVCLHDPCLPVDLTVRGHPRDLYRVYSGRSTLAAEISAERIELDGLPAMRRAFPSWMAWSPFAPAMRQAVVSVDQMPEAHGG</sequence>
<dbReference type="Proteomes" id="UP000256381">
    <property type="component" value="Unassembled WGS sequence"/>
</dbReference>
<dbReference type="EMBL" id="CQQC01000052">
    <property type="protein sequence ID" value="CNU22032.1"/>
    <property type="molecule type" value="Genomic_DNA"/>
</dbReference>
<reference evidence="12 21" key="2">
    <citation type="submission" date="2016-04" db="EMBL/GenBank/DDBJ databases">
        <authorList>
            <person name="Bigi M."/>
            <person name="Bigi F."/>
            <person name="Soria M.A."/>
        </authorList>
    </citation>
    <scope>NUCLEOTIDE SEQUENCE [LARGE SCALE GENOMIC DNA]</scope>
    <source>
        <strain evidence="12 21">6548</strain>
    </source>
</reference>
<evidence type="ECO:0000313" key="18">
    <source>
        <dbReference type="Proteomes" id="UP000048289"/>
    </source>
</evidence>
<evidence type="ECO:0000313" key="12">
    <source>
        <dbReference type="EMBL" id="OMH59640.1"/>
    </source>
</evidence>
<evidence type="ECO:0000313" key="17">
    <source>
        <dbReference type="Proteomes" id="UP000045842"/>
    </source>
</evidence>
<evidence type="ECO:0000313" key="19">
    <source>
        <dbReference type="Proteomes" id="UP000048600"/>
    </source>
</evidence>
<evidence type="ECO:0000313" key="9">
    <source>
        <dbReference type="EMBL" id="COV82891.1"/>
    </source>
</evidence>
<dbReference type="RefSeq" id="WP_003408486.1">
    <property type="nucleotide sequence ID" value="NZ_AP017901.1"/>
</dbReference>
<dbReference type="Proteomes" id="UP000039217">
    <property type="component" value="Unassembled WGS sequence"/>
</dbReference>
<evidence type="ECO:0000313" key="23">
    <source>
        <dbReference type="Proteomes" id="UP000300237"/>
    </source>
</evidence>
<evidence type="ECO:0000313" key="11">
    <source>
        <dbReference type="EMBL" id="MBP0682273.1"/>
    </source>
</evidence>
<dbReference type="Proteomes" id="UP000048600">
    <property type="component" value="Unassembled WGS sequence"/>
</dbReference>
<dbReference type="InterPro" id="IPR011991">
    <property type="entry name" value="ArsR-like_HTH"/>
</dbReference>
<dbReference type="Proteomes" id="UP000045842">
    <property type="component" value="Unassembled WGS sequence"/>
</dbReference>
<evidence type="ECO:0000259" key="4">
    <source>
        <dbReference type="PROSITE" id="PS51118"/>
    </source>
</evidence>
<organism evidence="12 21">
    <name type="scientific">Mycobacterium tuberculosis</name>
    <dbReference type="NCBI Taxonomy" id="1773"/>
    <lineage>
        <taxon>Bacteria</taxon>
        <taxon>Bacillati</taxon>
        <taxon>Actinomycetota</taxon>
        <taxon>Actinomycetes</taxon>
        <taxon>Mycobacteriales</taxon>
        <taxon>Mycobacteriaceae</taxon>
        <taxon>Mycobacterium</taxon>
        <taxon>Mycobacterium tuberculosis complex</taxon>
    </lineage>
</organism>
<evidence type="ECO:0000313" key="8">
    <source>
        <dbReference type="EMBL" id="COU89302.1"/>
    </source>
</evidence>
<dbReference type="Proteomes" id="UP000189452">
    <property type="component" value="Chromosome"/>
</dbReference>
<reference evidence="15 16" key="1">
    <citation type="submission" date="2015-03" db="EMBL/GenBank/DDBJ databases">
        <authorList>
            <consortium name="Pathogen Informatics"/>
        </authorList>
    </citation>
    <scope>NUCLEOTIDE SEQUENCE [LARGE SCALE GENOMIC DNA]</scope>
    <source>
        <strain evidence="6 20">Bir 172</strain>
        <strain evidence="7 15">D00501624</strain>
        <strain evidence="8 17">G09801536</strain>
        <strain evidence="5 18">G09901357</strain>
        <strain evidence="10 16">M09401471</strain>
        <strain evidence="9 19">P00601463</strain>
    </source>
</reference>
<dbReference type="InterPro" id="IPR002577">
    <property type="entry name" value="HTH_HxlR"/>
</dbReference>
<dbReference type="EMBL" id="CHKL01000051">
    <property type="protein sequence ID" value="COV82891.1"/>
    <property type="molecule type" value="Genomic_DNA"/>
</dbReference>
<dbReference type="Proteomes" id="UP000044938">
    <property type="component" value="Unassembled WGS sequence"/>
</dbReference>
<dbReference type="Proteomes" id="UP000300237">
    <property type="component" value="Chromosome"/>
</dbReference>
<dbReference type="EMBL" id="JAGIZI010000004">
    <property type="protein sequence ID" value="MBP0682273.1"/>
    <property type="molecule type" value="Genomic_DNA"/>
</dbReference>
<gene>
    <name evidence="12" type="primary">yodB</name>
    <name evidence="5" type="synonym">yybR</name>
    <name evidence="12" type="ORF">A4S10_01811</name>
    <name evidence="14" type="ORF">DKC2_1823</name>
    <name evidence="13" type="ORF">DSJ38_00270</name>
    <name evidence="7" type="ORF">ERS007661_00296</name>
    <name evidence="8" type="ORF">ERS007679_00584</name>
    <name evidence="5" type="ORF">ERS007681_00605</name>
    <name evidence="10" type="ORF">ERS007720_03913</name>
    <name evidence="9" type="ORF">ERS007741_00748</name>
    <name evidence="6" type="ORF">ERS027646_02071</name>
    <name evidence="11" type="ORF">J8J21_03875</name>
</gene>
<dbReference type="OMA" id="DPSLLMW"/>
<evidence type="ECO:0000313" key="13">
    <source>
        <dbReference type="EMBL" id="REQ57627.1"/>
    </source>
</evidence>
<feature type="domain" description="HTH hxlR-type" evidence="4">
    <location>
        <begin position="8"/>
        <end position="103"/>
    </location>
</feature>
<keyword evidence="1" id="KW-0805">Transcription regulation</keyword>
<dbReference type="EMBL" id="CNGE01000353">
    <property type="protein sequence ID" value="CKS55703.1"/>
    <property type="molecule type" value="Genomic_DNA"/>
</dbReference>
<dbReference type="InterPro" id="IPR036390">
    <property type="entry name" value="WH_DNA-bd_sf"/>
</dbReference>
<evidence type="ECO:0000313" key="24">
    <source>
        <dbReference type="Proteomes" id="UP000671119"/>
    </source>
</evidence>
<proteinExistence type="predicted"/>
<dbReference type="PANTHER" id="PTHR33204:SF18">
    <property type="entry name" value="TRANSCRIPTIONAL REGULATORY PROTEIN"/>
    <property type="match status" value="1"/>
</dbReference>
<evidence type="ECO:0000313" key="22">
    <source>
        <dbReference type="Proteomes" id="UP000256381"/>
    </source>
</evidence>
<dbReference type="AlphaFoldDB" id="A0A045HK52"/>
<evidence type="ECO:0000256" key="2">
    <source>
        <dbReference type="ARBA" id="ARBA00023125"/>
    </source>
</evidence>
<dbReference type="EMBL" id="CSAD01000047">
    <property type="protein sequence ID" value="COU89302.1"/>
    <property type="molecule type" value="Genomic_DNA"/>
</dbReference>
<evidence type="ECO:0000256" key="1">
    <source>
        <dbReference type="ARBA" id="ARBA00023015"/>
    </source>
</evidence>
<dbReference type="SUPFAM" id="SSF46785">
    <property type="entry name" value="Winged helix' DNA-binding domain"/>
    <property type="match status" value="1"/>
</dbReference>
<dbReference type="EMBL" id="LWDQ01000001">
    <property type="protein sequence ID" value="OMH59640.1"/>
    <property type="molecule type" value="Genomic_DNA"/>
</dbReference>
<evidence type="ECO:0000313" key="10">
    <source>
        <dbReference type="EMBL" id="COX10191.1"/>
    </source>
</evidence>
<reference evidence="11 24" key="7">
    <citation type="submission" date="2021-03" db="EMBL/GenBank/DDBJ databases">
        <title>Whole Genome Sequencing of Mycobacterium tuberculosis clinical isolates from Arunachal Pradesh, India.</title>
        <authorList>
            <person name="Singh S."/>
            <person name="Mudliar S.R."/>
            <person name="Kulsum U."/>
            <person name="Rufai S.B."/>
            <person name="Singh P.K."/>
            <person name="Umpo M."/>
            <person name="Nyori M."/>
        </authorList>
    </citation>
    <scope>NUCLEOTIDE SEQUENCE [LARGE SCALE GENOMIC DNA]</scope>
    <source>
        <strain evidence="11 24">OMICS/BPL/0142/20/SP</strain>
    </source>
</reference>